<evidence type="ECO:0000259" key="8">
    <source>
        <dbReference type="Pfam" id="PF00557"/>
    </source>
</evidence>
<feature type="binding site" evidence="6">
    <location>
        <position position="106"/>
    </location>
    <ligand>
        <name>a divalent metal cation</name>
        <dbReference type="ChEBI" id="CHEBI:60240"/>
        <label>1</label>
    </ligand>
</feature>
<dbReference type="InterPro" id="IPR000994">
    <property type="entry name" value="Pept_M24"/>
</dbReference>
<dbReference type="Gene3D" id="3.90.230.10">
    <property type="entry name" value="Creatinase/methionine aminopeptidase superfamily"/>
    <property type="match status" value="1"/>
</dbReference>
<comment type="catalytic activity">
    <reaction evidence="6 7">
        <text>Release of N-terminal amino acids, preferentially methionine, from peptides and arylamides.</text>
        <dbReference type="EC" id="3.4.11.18"/>
    </reaction>
</comment>
<comment type="cofactor">
    <cofactor evidence="6">
        <name>Co(2+)</name>
        <dbReference type="ChEBI" id="CHEBI:48828"/>
    </cofactor>
    <cofactor evidence="6">
        <name>Zn(2+)</name>
        <dbReference type="ChEBI" id="CHEBI:29105"/>
    </cofactor>
    <cofactor evidence="6">
        <name>Mn(2+)</name>
        <dbReference type="ChEBI" id="CHEBI:29035"/>
    </cofactor>
    <cofactor evidence="6">
        <name>Fe(2+)</name>
        <dbReference type="ChEBI" id="CHEBI:29033"/>
    </cofactor>
    <text evidence="6">Binds 2 divalent metal cations per subunit. Has a high-affinity and a low affinity metal-binding site. The true nature of the physiological cofactor is under debate. The enzyme is active with cobalt, zinc, manganese or divalent iron ions. Most likely, methionine aminopeptidases function as mononuclear Fe(2+)-metalloproteases under physiological conditions, and the catalytically relevant metal-binding site has been assigned to the histidine-containing high-affinity site.</text>
</comment>
<dbReference type="NCBIfam" id="TIGR00500">
    <property type="entry name" value="met_pdase_I"/>
    <property type="match status" value="1"/>
</dbReference>
<dbReference type="InterPro" id="IPR001714">
    <property type="entry name" value="Pept_M24_MAP"/>
</dbReference>
<dbReference type="PANTHER" id="PTHR43330:SF27">
    <property type="entry name" value="METHIONINE AMINOPEPTIDASE"/>
    <property type="match status" value="1"/>
</dbReference>
<evidence type="ECO:0000256" key="1">
    <source>
        <dbReference type="ARBA" id="ARBA00002521"/>
    </source>
</evidence>
<dbReference type="CDD" id="cd01086">
    <property type="entry name" value="MetAP1"/>
    <property type="match status" value="1"/>
</dbReference>
<dbReference type="InterPro" id="IPR002467">
    <property type="entry name" value="Pept_M24A_MAP1"/>
</dbReference>
<sequence>MFRFKAGLLPFMIIIKSENEIAIMRKAGQILSSIRKDLILSLKEGVSTFALDMIARELIEKHGVVSAFKGYKGFDGYMCTSVNEAIVHGIPSKKQILKKGDIITIDMGIKYQGYYVDSAWTYAIGKVSKKVATLLENTEKSLFAGIKQVKPGNRISDISAAIFEIGKKNKYGIVEVFSGHGIGLQLHEKPYIFNFDFVDKDYILQPGMTFCIEPMFTLGTKEVKILNDGWTAITADKSLSAHFEHTVLVTENGYEILTLT</sequence>
<evidence type="ECO:0000256" key="4">
    <source>
        <dbReference type="ARBA" id="ARBA00022723"/>
    </source>
</evidence>
<keyword evidence="2 6" id="KW-0031">Aminopeptidase</keyword>
<dbReference type="GO" id="GO:0046872">
    <property type="term" value="F:metal ion binding"/>
    <property type="evidence" value="ECO:0007669"/>
    <property type="project" value="UniProtKB-UniRule"/>
</dbReference>
<evidence type="ECO:0000256" key="7">
    <source>
        <dbReference type="RuleBase" id="RU003653"/>
    </source>
</evidence>
<dbReference type="PROSITE" id="PS00680">
    <property type="entry name" value="MAP_1"/>
    <property type="match status" value="1"/>
</dbReference>
<reference evidence="10" key="1">
    <citation type="submission" date="2015-05" db="EMBL/GenBank/DDBJ databases">
        <title>Draft genome sequence of 'Candidatus Phytoplasma Pruni' strain CX, a plant pathogenic bacterium.</title>
        <authorList>
            <person name="Lee I.-M."/>
            <person name="Bottner-Parker K.D."/>
            <person name="Shao J."/>
            <person name="Gundersen-Rindal D.E."/>
            <person name="Zhao Y."/>
            <person name="Davis R.E."/>
        </authorList>
    </citation>
    <scope>NUCLEOTIDE SEQUENCE [LARGE SCALE GENOMIC DNA]</scope>
    <source>
        <strain evidence="10">CX</strain>
    </source>
</reference>
<name>A0A0M1MZY7_9MOLU</name>
<feature type="binding site" evidence="6">
    <location>
        <position position="244"/>
    </location>
    <ligand>
        <name>a divalent metal cation</name>
        <dbReference type="ChEBI" id="CHEBI:60240"/>
        <label>1</label>
    </ligand>
</feature>
<accession>A0A0M1MZY7</accession>
<dbReference type="InterPro" id="IPR036005">
    <property type="entry name" value="Creatinase/aminopeptidase-like"/>
</dbReference>
<feature type="binding site" evidence="6">
    <location>
        <position position="187"/>
    </location>
    <ligand>
        <name>substrate</name>
    </ligand>
</feature>
<evidence type="ECO:0000256" key="5">
    <source>
        <dbReference type="ARBA" id="ARBA00022801"/>
    </source>
</evidence>
<dbReference type="GO" id="GO:0004239">
    <property type="term" value="F:initiator methionyl aminopeptidase activity"/>
    <property type="evidence" value="ECO:0007669"/>
    <property type="project" value="UniProtKB-UniRule"/>
</dbReference>
<dbReference type="GO" id="GO:0005829">
    <property type="term" value="C:cytosol"/>
    <property type="evidence" value="ECO:0007669"/>
    <property type="project" value="TreeGrafter"/>
</dbReference>
<comment type="caution">
    <text evidence="9">The sequence shown here is derived from an EMBL/GenBank/DDBJ whole genome shotgun (WGS) entry which is preliminary data.</text>
</comment>
<protein>
    <recommendedName>
        <fullName evidence="6 7">Methionine aminopeptidase</fullName>
        <shortName evidence="6">MAP</shortName>
        <shortName evidence="6">MetAP</shortName>
        <ecNumber evidence="6 7">3.4.11.18</ecNumber>
    </recommendedName>
    <alternativeName>
        <fullName evidence="6">Peptidase M</fullName>
    </alternativeName>
</protein>
<feature type="domain" description="Peptidase M24" evidence="8">
    <location>
        <begin position="23"/>
        <end position="251"/>
    </location>
</feature>
<feature type="binding site" evidence="6">
    <location>
        <position position="213"/>
    </location>
    <ligand>
        <name>a divalent metal cation</name>
        <dbReference type="ChEBI" id="CHEBI:60240"/>
        <label>2</label>
        <note>catalytic</note>
    </ligand>
</feature>
<dbReference type="HAMAP" id="MF_01974">
    <property type="entry name" value="MetAP_1"/>
    <property type="match status" value="1"/>
</dbReference>
<evidence type="ECO:0000313" key="10">
    <source>
        <dbReference type="Proteomes" id="UP000037386"/>
    </source>
</evidence>
<dbReference type="GO" id="GO:0006508">
    <property type="term" value="P:proteolysis"/>
    <property type="evidence" value="ECO:0007669"/>
    <property type="project" value="UniProtKB-KW"/>
</dbReference>
<comment type="function">
    <text evidence="1 6">Removes the N-terminal methionine from nascent proteins. The N-terminal methionine is often cleaved when the second residue in the primary sequence is small and uncharged (Met-Ala-, Cys, Gly, Pro, Ser, Thr, or Val). Requires deformylation of the N(alpha)-formylated initiator methionine before it can be hydrolyzed.</text>
</comment>
<feature type="binding site" evidence="6">
    <location>
        <position position="117"/>
    </location>
    <ligand>
        <name>a divalent metal cation</name>
        <dbReference type="ChEBI" id="CHEBI:60240"/>
        <label>1</label>
    </ligand>
</feature>
<dbReference type="PATRIC" id="fig|479893.3.peg.306"/>
<dbReference type="Proteomes" id="UP000037386">
    <property type="component" value="Unassembled WGS sequence"/>
</dbReference>
<comment type="similarity">
    <text evidence="6">Belongs to the peptidase M24A family. Methionine aminopeptidase type 1 subfamily.</text>
</comment>
<dbReference type="PANTHER" id="PTHR43330">
    <property type="entry name" value="METHIONINE AMINOPEPTIDASE"/>
    <property type="match status" value="1"/>
</dbReference>
<keyword evidence="5 6" id="KW-0378">Hydrolase</keyword>
<gene>
    <name evidence="6 9" type="primary">map</name>
    <name evidence="9" type="ORF">CPX_001514</name>
</gene>
<dbReference type="Pfam" id="PF00557">
    <property type="entry name" value="Peptidase_M24"/>
    <property type="match status" value="1"/>
</dbReference>
<dbReference type="AlphaFoldDB" id="A0A0M1MZY7"/>
<dbReference type="GO" id="GO:0070006">
    <property type="term" value="F:metalloaminopeptidase activity"/>
    <property type="evidence" value="ECO:0007669"/>
    <property type="project" value="UniProtKB-UniRule"/>
</dbReference>
<dbReference type="EMBL" id="LHCF01000006">
    <property type="protein sequence ID" value="KOR75468.1"/>
    <property type="molecule type" value="Genomic_DNA"/>
</dbReference>
<comment type="subunit">
    <text evidence="6">Monomer.</text>
</comment>
<evidence type="ECO:0000256" key="6">
    <source>
        <dbReference type="HAMAP-Rule" id="MF_01974"/>
    </source>
</evidence>
<dbReference type="EC" id="3.4.11.18" evidence="6 7"/>
<dbReference type="STRING" id="479893.CPX_001514"/>
<organism evidence="9 10">
    <name type="scientific">Candidatus Phytoplasma pruni</name>
    <dbReference type="NCBI Taxonomy" id="479893"/>
    <lineage>
        <taxon>Bacteria</taxon>
        <taxon>Bacillati</taxon>
        <taxon>Mycoplasmatota</taxon>
        <taxon>Mollicutes</taxon>
        <taxon>Acholeplasmatales</taxon>
        <taxon>Acholeplasmataceae</taxon>
        <taxon>Candidatus Phytoplasma</taxon>
        <taxon>16SrIII (X-disease group)</taxon>
    </lineage>
</organism>
<feature type="binding site" evidence="6">
    <location>
        <position position="244"/>
    </location>
    <ligand>
        <name>a divalent metal cation</name>
        <dbReference type="ChEBI" id="CHEBI:60240"/>
        <label>2</label>
        <note>catalytic</note>
    </ligand>
</feature>
<evidence type="ECO:0000256" key="2">
    <source>
        <dbReference type="ARBA" id="ARBA00022438"/>
    </source>
</evidence>
<dbReference type="SUPFAM" id="SSF55920">
    <property type="entry name" value="Creatinase/aminopeptidase"/>
    <property type="match status" value="1"/>
</dbReference>
<keyword evidence="3 6" id="KW-0645">Protease</keyword>
<feature type="binding site" evidence="6">
    <location>
        <position position="88"/>
    </location>
    <ligand>
        <name>substrate</name>
    </ligand>
</feature>
<keyword evidence="4 6" id="KW-0479">Metal-binding</keyword>
<evidence type="ECO:0000256" key="3">
    <source>
        <dbReference type="ARBA" id="ARBA00022670"/>
    </source>
</evidence>
<proteinExistence type="inferred from homology"/>
<feature type="binding site" evidence="6">
    <location>
        <position position="117"/>
    </location>
    <ligand>
        <name>a divalent metal cation</name>
        <dbReference type="ChEBI" id="CHEBI:60240"/>
        <label>2</label>
        <note>catalytic</note>
    </ligand>
</feature>
<dbReference type="PRINTS" id="PR00599">
    <property type="entry name" value="MAPEPTIDASE"/>
</dbReference>
<evidence type="ECO:0000313" key="9">
    <source>
        <dbReference type="EMBL" id="KOR75468.1"/>
    </source>
</evidence>
<feature type="binding site" evidence="6">
    <location>
        <position position="180"/>
    </location>
    <ligand>
        <name>a divalent metal cation</name>
        <dbReference type="ChEBI" id="CHEBI:60240"/>
        <label>2</label>
        <note>catalytic</note>
    </ligand>
</feature>